<organism evidence="2 3">
    <name type="scientific">Trichomalopsis sarcophagae</name>
    <dbReference type="NCBI Taxonomy" id="543379"/>
    <lineage>
        <taxon>Eukaryota</taxon>
        <taxon>Metazoa</taxon>
        <taxon>Ecdysozoa</taxon>
        <taxon>Arthropoda</taxon>
        <taxon>Hexapoda</taxon>
        <taxon>Insecta</taxon>
        <taxon>Pterygota</taxon>
        <taxon>Neoptera</taxon>
        <taxon>Endopterygota</taxon>
        <taxon>Hymenoptera</taxon>
        <taxon>Apocrita</taxon>
        <taxon>Proctotrupomorpha</taxon>
        <taxon>Chalcidoidea</taxon>
        <taxon>Pteromalidae</taxon>
        <taxon>Pteromalinae</taxon>
        <taxon>Trichomalopsis</taxon>
    </lineage>
</organism>
<evidence type="ECO:0000256" key="1">
    <source>
        <dbReference type="SAM" id="Phobius"/>
    </source>
</evidence>
<sequence length="74" mass="7880">MLKCQSPCNENDAVKRRLTNLYALCTTSMLGMGPRIFLIPGLCVKLVAHALSFSGFTIAAAILNLNHRSGSASA</sequence>
<feature type="transmembrane region" description="Helical" evidence="1">
    <location>
        <begin position="21"/>
        <end position="40"/>
    </location>
</feature>
<comment type="caution">
    <text evidence="2">The sequence shown here is derived from an EMBL/GenBank/DDBJ whole genome shotgun (WGS) entry which is preliminary data.</text>
</comment>
<keyword evidence="3" id="KW-1185">Reference proteome</keyword>
<keyword evidence="1" id="KW-0472">Membrane</keyword>
<reference evidence="2 3" key="1">
    <citation type="journal article" date="2017" name="Curr. Biol.">
        <title>The Evolution of Venom by Co-option of Single-Copy Genes.</title>
        <authorList>
            <person name="Martinson E.O."/>
            <person name="Mrinalini"/>
            <person name="Kelkar Y.D."/>
            <person name="Chang C.H."/>
            <person name="Werren J.H."/>
        </authorList>
    </citation>
    <scope>NUCLEOTIDE SEQUENCE [LARGE SCALE GENOMIC DNA]</scope>
    <source>
        <strain evidence="2 3">Alberta</strain>
        <tissue evidence="2">Whole body</tissue>
    </source>
</reference>
<dbReference type="EMBL" id="NNAY01000474">
    <property type="protein sequence ID" value="OXU28133.1"/>
    <property type="molecule type" value="Genomic_DNA"/>
</dbReference>
<dbReference type="Proteomes" id="UP000215335">
    <property type="component" value="Unassembled WGS sequence"/>
</dbReference>
<name>A0A232FCD8_9HYME</name>
<dbReference type="AlphaFoldDB" id="A0A232FCD8"/>
<protein>
    <submittedName>
        <fullName evidence="2">Uncharacterized protein</fullName>
    </submittedName>
</protein>
<feature type="transmembrane region" description="Helical" evidence="1">
    <location>
        <begin position="46"/>
        <end position="65"/>
    </location>
</feature>
<evidence type="ECO:0000313" key="3">
    <source>
        <dbReference type="Proteomes" id="UP000215335"/>
    </source>
</evidence>
<gene>
    <name evidence="2" type="ORF">TSAR_008579</name>
</gene>
<proteinExistence type="predicted"/>
<keyword evidence="1" id="KW-0812">Transmembrane</keyword>
<evidence type="ECO:0000313" key="2">
    <source>
        <dbReference type="EMBL" id="OXU28133.1"/>
    </source>
</evidence>
<accession>A0A232FCD8</accession>
<keyword evidence="1" id="KW-1133">Transmembrane helix</keyword>